<reference evidence="3 4" key="1">
    <citation type="submission" date="2016-10" db="EMBL/GenBank/DDBJ databases">
        <title>The Draft Genome Sequence of Actinokineospora bangkokensis 44EHWT reveals the biosynthetic pathway of antifungal compounds Thailandins with unusual extender unit butylmalonyl-CoA.</title>
        <authorList>
            <person name="Greule A."/>
            <person name="Intra B."/>
            <person name="Flemming S."/>
            <person name="Rommel M.G."/>
            <person name="Panbangred W."/>
            <person name="Bechthold A."/>
        </authorList>
    </citation>
    <scope>NUCLEOTIDE SEQUENCE [LARGE SCALE GENOMIC DNA]</scope>
    <source>
        <strain evidence="3 4">44EHW</strain>
    </source>
</reference>
<evidence type="ECO:0000313" key="4">
    <source>
        <dbReference type="Proteomes" id="UP000186040"/>
    </source>
</evidence>
<accession>A0A1Q9LR62</accession>
<keyword evidence="4" id="KW-1185">Reference proteome</keyword>
<dbReference type="RefSeq" id="WP_075973887.1">
    <property type="nucleotide sequence ID" value="NZ_MKQR01000007.1"/>
</dbReference>
<name>A0A1Q9LR62_9PSEU</name>
<dbReference type="EMBL" id="MKQR01000007">
    <property type="protein sequence ID" value="OLR94508.1"/>
    <property type="molecule type" value="Genomic_DNA"/>
</dbReference>
<dbReference type="SUPFAM" id="SSF53335">
    <property type="entry name" value="S-adenosyl-L-methionine-dependent methyltransferases"/>
    <property type="match status" value="1"/>
</dbReference>
<gene>
    <name evidence="3" type="ORF">BJP25_12245</name>
</gene>
<dbReference type="Proteomes" id="UP000186040">
    <property type="component" value="Unassembled WGS sequence"/>
</dbReference>
<evidence type="ECO:0000256" key="1">
    <source>
        <dbReference type="SAM" id="MobiDB-lite"/>
    </source>
</evidence>
<dbReference type="STRING" id="1193682.BJP25_12245"/>
<dbReference type="AlphaFoldDB" id="A0A1Q9LR62"/>
<dbReference type="CDD" id="cd02440">
    <property type="entry name" value="AdoMet_MTases"/>
    <property type="match status" value="1"/>
</dbReference>
<dbReference type="OrthoDB" id="5566900at2"/>
<dbReference type="GO" id="GO:0008168">
    <property type="term" value="F:methyltransferase activity"/>
    <property type="evidence" value="ECO:0007669"/>
    <property type="project" value="UniProtKB-KW"/>
</dbReference>
<sequence>MTDPGDAERGHAGGGARVARRDADSAASEAANIAWWDADADDYHREHGEFLGVSDFMWCPEALREADAGLLGDVAGRDVLEIGCGSAPCARWLADRGARPVGIDLSSGMLRYARAANEATGTHVPLVRGNAERLPFRSASFDLACSAFGATPFVADLVGMFAEVARVLRPGGTWTFAVTHPMRWMFRDDPGPEGLVVTGSYFDRTPYVEVDADGVPSYVEHHRTLGDYVRALTATGFTLFDLVEPEWPEGHTQEWGQWSPLRGERFPGTAIFRCAR</sequence>
<protein>
    <submittedName>
        <fullName evidence="3">SAM-dependent methyltransferase</fullName>
    </submittedName>
</protein>
<feature type="domain" description="Methyltransferase" evidence="2">
    <location>
        <begin position="79"/>
        <end position="172"/>
    </location>
</feature>
<evidence type="ECO:0000313" key="3">
    <source>
        <dbReference type="EMBL" id="OLR94508.1"/>
    </source>
</evidence>
<dbReference type="Pfam" id="PF13649">
    <property type="entry name" value="Methyltransf_25"/>
    <property type="match status" value="1"/>
</dbReference>
<proteinExistence type="predicted"/>
<dbReference type="InterPro" id="IPR041698">
    <property type="entry name" value="Methyltransf_25"/>
</dbReference>
<keyword evidence="3" id="KW-0489">Methyltransferase</keyword>
<dbReference type="PANTHER" id="PTHR43591">
    <property type="entry name" value="METHYLTRANSFERASE"/>
    <property type="match status" value="1"/>
</dbReference>
<feature type="compositionally biased region" description="Basic and acidic residues" evidence="1">
    <location>
        <begin position="1"/>
        <end position="11"/>
    </location>
</feature>
<evidence type="ECO:0000259" key="2">
    <source>
        <dbReference type="Pfam" id="PF13649"/>
    </source>
</evidence>
<organism evidence="3 4">
    <name type="scientific">Actinokineospora bangkokensis</name>
    <dbReference type="NCBI Taxonomy" id="1193682"/>
    <lineage>
        <taxon>Bacteria</taxon>
        <taxon>Bacillati</taxon>
        <taxon>Actinomycetota</taxon>
        <taxon>Actinomycetes</taxon>
        <taxon>Pseudonocardiales</taxon>
        <taxon>Pseudonocardiaceae</taxon>
        <taxon>Actinokineospora</taxon>
    </lineage>
</organism>
<comment type="caution">
    <text evidence="3">The sequence shown here is derived from an EMBL/GenBank/DDBJ whole genome shotgun (WGS) entry which is preliminary data.</text>
</comment>
<feature type="region of interest" description="Disordered" evidence="1">
    <location>
        <begin position="1"/>
        <end position="21"/>
    </location>
</feature>
<dbReference type="GO" id="GO:0032259">
    <property type="term" value="P:methylation"/>
    <property type="evidence" value="ECO:0007669"/>
    <property type="project" value="UniProtKB-KW"/>
</dbReference>
<dbReference type="InterPro" id="IPR029063">
    <property type="entry name" value="SAM-dependent_MTases_sf"/>
</dbReference>
<dbReference type="Gene3D" id="3.40.50.150">
    <property type="entry name" value="Vaccinia Virus protein VP39"/>
    <property type="match status" value="1"/>
</dbReference>
<keyword evidence="3" id="KW-0808">Transferase</keyword>